<dbReference type="Proteomes" id="UP000219465">
    <property type="component" value="Unassembled WGS sequence"/>
</dbReference>
<sequence>MIGLDSFGDLSALDLGEFAPKPTTFTEGQVEAAKQLWVSENGFTKMGVWECTPGRFSADRTKSSEICHILSGSATVVGKQGGDERRIGPGDVLVLPLGWEGEWTIHEQLRKTYVLTSAS</sequence>
<dbReference type="AlphaFoldDB" id="A0A286IC07"/>
<organism evidence="2 3">
    <name type="scientific">Hoeflea halophila</name>
    <dbReference type="NCBI Taxonomy" id="714899"/>
    <lineage>
        <taxon>Bacteria</taxon>
        <taxon>Pseudomonadati</taxon>
        <taxon>Pseudomonadota</taxon>
        <taxon>Alphaproteobacteria</taxon>
        <taxon>Hyphomicrobiales</taxon>
        <taxon>Rhizobiaceae</taxon>
        <taxon>Hoeflea</taxon>
    </lineage>
</organism>
<dbReference type="InterPro" id="IPR014710">
    <property type="entry name" value="RmlC-like_jellyroll"/>
</dbReference>
<dbReference type="SUPFAM" id="SSF51182">
    <property type="entry name" value="RmlC-like cupins"/>
    <property type="match status" value="1"/>
</dbReference>
<evidence type="ECO:0000313" key="2">
    <source>
        <dbReference type="EMBL" id="SOE17630.1"/>
    </source>
</evidence>
<dbReference type="Gene3D" id="2.60.120.10">
    <property type="entry name" value="Jelly Rolls"/>
    <property type="match status" value="1"/>
</dbReference>
<dbReference type="PANTHER" id="PTHR40943">
    <property type="entry name" value="CYTOPLASMIC PROTEIN-RELATED"/>
    <property type="match status" value="1"/>
</dbReference>
<proteinExistence type="predicted"/>
<protein>
    <recommendedName>
        <fullName evidence="1">(S)-ureidoglycine aminohydrolase cupin domain-containing protein</fullName>
    </recommendedName>
</protein>
<accession>A0A286IC07</accession>
<dbReference type="RefSeq" id="WP_097108109.1">
    <property type="nucleotide sequence ID" value="NZ_OCPC01000003.1"/>
</dbReference>
<dbReference type="PANTHER" id="PTHR40943:SF1">
    <property type="entry name" value="CYTOPLASMIC PROTEIN"/>
    <property type="match status" value="1"/>
</dbReference>
<evidence type="ECO:0000259" key="1">
    <source>
        <dbReference type="Pfam" id="PF05899"/>
    </source>
</evidence>
<name>A0A286IC07_9HYPH</name>
<dbReference type="EMBL" id="OCPC01000003">
    <property type="protein sequence ID" value="SOE17630.1"/>
    <property type="molecule type" value="Genomic_DNA"/>
</dbReference>
<reference evidence="3" key="1">
    <citation type="submission" date="2017-08" db="EMBL/GenBank/DDBJ databases">
        <authorList>
            <person name="Varghese N."/>
            <person name="Submissions S."/>
        </authorList>
    </citation>
    <scope>NUCLEOTIDE SEQUENCE [LARGE SCALE GENOMIC DNA]</scope>
    <source>
        <strain evidence="3">KCTC 23107</strain>
    </source>
</reference>
<feature type="domain" description="(S)-ureidoglycine aminohydrolase cupin" evidence="1">
    <location>
        <begin position="39"/>
        <end position="113"/>
    </location>
</feature>
<gene>
    <name evidence="2" type="ORF">SAMN05877838_2532</name>
</gene>
<keyword evidence="3" id="KW-1185">Reference proteome</keyword>
<evidence type="ECO:0000313" key="3">
    <source>
        <dbReference type="Proteomes" id="UP000219465"/>
    </source>
</evidence>
<dbReference type="InterPro" id="IPR011051">
    <property type="entry name" value="RmlC_Cupin_sf"/>
</dbReference>
<dbReference type="InterPro" id="IPR008579">
    <property type="entry name" value="UGlyAH_Cupin_dom"/>
</dbReference>
<dbReference type="Pfam" id="PF05899">
    <property type="entry name" value="Cupin_3"/>
    <property type="match status" value="1"/>
</dbReference>
<dbReference type="OrthoDB" id="9799053at2"/>